<feature type="binding site" evidence="10">
    <location>
        <position position="142"/>
    </location>
    <ligand>
        <name>a divalent metal cation</name>
        <dbReference type="ChEBI" id="CHEBI:60240"/>
    </ligand>
</feature>
<keyword evidence="6 10" id="KW-0479">Metal-binding</keyword>
<evidence type="ECO:0000313" key="14">
    <source>
        <dbReference type="Proteomes" id="UP000886611"/>
    </source>
</evidence>
<evidence type="ECO:0000256" key="8">
    <source>
        <dbReference type="ARBA" id="ARBA00022801"/>
    </source>
</evidence>
<dbReference type="GO" id="GO:0032299">
    <property type="term" value="C:ribonuclease H2 complex"/>
    <property type="evidence" value="ECO:0007669"/>
    <property type="project" value="TreeGrafter"/>
</dbReference>
<evidence type="ECO:0000256" key="3">
    <source>
        <dbReference type="ARBA" id="ARBA00007058"/>
    </source>
</evidence>
<dbReference type="CDD" id="cd07181">
    <property type="entry name" value="RNase_HII_eukaryota_like"/>
    <property type="match status" value="1"/>
</dbReference>
<dbReference type="Proteomes" id="UP000886611">
    <property type="component" value="Unassembled WGS sequence"/>
</dbReference>
<dbReference type="Gene3D" id="3.30.420.10">
    <property type="entry name" value="Ribonuclease H-like superfamily/Ribonuclease H"/>
    <property type="match status" value="1"/>
</dbReference>
<comment type="cofactor">
    <cofactor evidence="10">
        <name>Mn(2+)</name>
        <dbReference type="ChEBI" id="CHEBI:29035"/>
    </cofactor>
    <cofactor evidence="10">
        <name>Mg(2+)</name>
        <dbReference type="ChEBI" id="CHEBI:18420"/>
    </cofactor>
    <text evidence="10">Manganese or magnesium. Binds 1 divalent metal ion per monomer in the absence of substrate. May bind a second metal ion after substrate binding.</text>
</comment>
<comment type="catalytic activity">
    <reaction evidence="1 10 11">
        <text>Endonucleolytic cleavage to 5'-phosphomonoester.</text>
        <dbReference type="EC" id="3.1.26.4"/>
    </reaction>
</comment>
<dbReference type="GO" id="GO:0004523">
    <property type="term" value="F:RNA-DNA hybrid ribonuclease activity"/>
    <property type="evidence" value="ECO:0007669"/>
    <property type="project" value="UniProtKB-UniRule"/>
</dbReference>
<evidence type="ECO:0000313" key="13">
    <source>
        <dbReference type="EMBL" id="KAG2471041.1"/>
    </source>
</evidence>
<keyword evidence="8 10" id="KW-0378">Hydrolase</keyword>
<evidence type="ECO:0000256" key="1">
    <source>
        <dbReference type="ARBA" id="ARBA00000077"/>
    </source>
</evidence>
<dbReference type="GO" id="GO:0046872">
    <property type="term" value="F:metal ion binding"/>
    <property type="evidence" value="ECO:0007669"/>
    <property type="project" value="UniProtKB-KW"/>
</dbReference>
<comment type="caution">
    <text evidence="13">The sequence shown here is derived from an EMBL/GenBank/DDBJ whole genome shotgun (WGS) entry which is preliminary data.</text>
</comment>
<comment type="similarity">
    <text evidence="3">Belongs to the RNase HII family. Eukaryotic subfamily.</text>
</comment>
<name>A0A8X8BXF4_POLSE</name>
<evidence type="ECO:0000259" key="12">
    <source>
        <dbReference type="PROSITE" id="PS51975"/>
    </source>
</evidence>
<dbReference type="PANTHER" id="PTHR10954:SF7">
    <property type="entry name" value="RIBONUCLEASE H2 SUBUNIT A"/>
    <property type="match status" value="1"/>
</dbReference>
<evidence type="ECO:0000256" key="7">
    <source>
        <dbReference type="ARBA" id="ARBA00022759"/>
    </source>
</evidence>
<evidence type="ECO:0000256" key="9">
    <source>
        <dbReference type="ARBA" id="ARBA00024981"/>
    </source>
</evidence>
<evidence type="ECO:0000256" key="4">
    <source>
        <dbReference type="ARBA" id="ARBA00011277"/>
    </source>
</evidence>
<proteinExistence type="inferred from homology"/>
<dbReference type="InterPro" id="IPR024567">
    <property type="entry name" value="RNase_HII/HIII_dom"/>
</dbReference>
<dbReference type="FunFam" id="3.30.420.10:FF:000016">
    <property type="entry name" value="Ribonuclease"/>
    <property type="match status" value="1"/>
</dbReference>
<organism evidence="13 14">
    <name type="scientific">Polypterus senegalus</name>
    <name type="common">Senegal bichir</name>
    <dbReference type="NCBI Taxonomy" id="55291"/>
    <lineage>
        <taxon>Eukaryota</taxon>
        <taxon>Metazoa</taxon>
        <taxon>Chordata</taxon>
        <taxon>Craniata</taxon>
        <taxon>Vertebrata</taxon>
        <taxon>Euteleostomi</taxon>
        <taxon>Actinopterygii</taxon>
        <taxon>Polypteriformes</taxon>
        <taxon>Polypteridae</taxon>
        <taxon>Polypterus</taxon>
    </lineage>
</organism>
<dbReference type="Gene3D" id="1.10.10.460">
    <property type="entry name" value="Ribonuclease hii. Domain 2"/>
    <property type="match status" value="1"/>
</dbReference>
<keyword evidence="7 10" id="KW-0255">Endonuclease</keyword>
<dbReference type="FunFam" id="1.10.10.460:FF:000001">
    <property type="entry name" value="Ribonuclease"/>
    <property type="match status" value="1"/>
</dbReference>
<keyword evidence="14" id="KW-1185">Reference proteome</keyword>
<reference evidence="13 14" key="1">
    <citation type="journal article" date="2021" name="Cell">
        <title>Tracing the genetic footprints of vertebrate landing in non-teleost ray-finned fishes.</title>
        <authorList>
            <person name="Bi X."/>
            <person name="Wang K."/>
            <person name="Yang L."/>
            <person name="Pan H."/>
            <person name="Jiang H."/>
            <person name="Wei Q."/>
            <person name="Fang M."/>
            <person name="Yu H."/>
            <person name="Zhu C."/>
            <person name="Cai Y."/>
            <person name="He Y."/>
            <person name="Gan X."/>
            <person name="Zeng H."/>
            <person name="Yu D."/>
            <person name="Zhu Y."/>
            <person name="Jiang H."/>
            <person name="Qiu Q."/>
            <person name="Yang H."/>
            <person name="Zhang Y.E."/>
            <person name="Wang W."/>
            <person name="Zhu M."/>
            <person name="He S."/>
            <person name="Zhang G."/>
        </authorList>
    </citation>
    <scope>NUCLEOTIDE SEQUENCE [LARGE SCALE GENOMIC DNA]</scope>
    <source>
        <strain evidence="13">Bchr_013</strain>
    </source>
</reference>
<feature type="non-terminal residue" evidence="13">
    <location>
        <position position="1"/>
    </location>
</feature>
<feature type="domain" description="RNase H type-2" evidence="12">
    <location>
        <begin position="28"/>
        <end position="250"/>
    </location>
</feature>
<dbReference type="Pfam" id="PF01351">
    <property type="entry name" value="RNase_HII"/>
    <property type="match status" value="1"/>
</dbReference>
<accession>A0A8X8BXF4</accession>
<gene>
    <name evidence="13" type="primary">Rnaseh2a</name>
    <name evidence="13" type="ORF">GTO96_0005880</name>
</gene>
<dbReference type="SUPFAM" id="SSF53098">
    <property type="entry name" value="Ribonuclease H-like"/>
    <property type="match status" value="1"/>
</dbReference>
<dbReference type="GO" id="GO:0006298">
    <property type="term" value="P:mismatch repair"/>
    <property type="evidence" value="ECO:0007669"/>
    <property type="project" value="TreeGrafter"/>
</dbReference>
<feature type="non-terminal residue" evidence="13">
    <location>
        <position position="378"/>
    </location>
</feature>
<comment type="cofactor">
    <cofactor evidence="2">
        <name>Mg(2+)</name>
        <dbReference type="ChEBI" id="CHEBI:18420"/>
    </cofactor>
</comment>
<feature type="binding site" evidence="10">
    <location>
        <position position="35"/>
    </location>
    <ligand>
        <name>a divalent metal cation</name>
        <dbReference type="ChEBI" id="CHEBI:60240"/>
    </ligand>
</feature>
<comment type="function">
    <text evidence="9">Catalytic subunit of RNase HII, an endonuclease that specifically degrades the RNA of RNA:DNA hybrids. Participates in DNA replication, possibly by mediating the removal of lagging-strand Okazaki fragment RNA primers during DNA replication. Mediates the excision of single ribonucleotides from DNA:RNA duplexes.</text>
</comment>
<dbReference type="PROSITE" id="PS51975">
    <property type="entry name" value="RNASE_H_2"/>
    <property type="match status" value="1"/>
</dbReference>
<dbReference type="NCBIfam" id="TIGR00729">
    <property type="entry name" value="ribonuclease HII"/>
    <property type="match status" value="1"/>
</dbReference>
<dbReference type="InterPro" id="IPR023160">
    <property type="entry name" value="RNase_HII_hlx-loop-hlx_cap_dom"/>
</dbReference>
<dbReference type="PANTHER" id="PTHR10954">
    <property type="entry name" value="RIBONUCLEASE H2 SUBUNIT A"/>
    <property type="match status" value="1"/>
</dbReference>
<keyword evidence="5 10" id="KW-0540">Nuclease</keyword>
<dbReference type="GO" id="GO:0003723">
    <property type="term" value="F:RNA binding"/>
    <property type="evidence" value="ECO:0007669"/>
    <property type="project" value="UniProtKB-UniRule"/>
</dbReference>
<dbReference type="InterPro" id="IPR001352">
    <property type="entry name" value="RNase_HII/HIII"/>
</dbReference>
<dbReference type="EMBL" id="JAATIS010000094">
    <property type="protein sequence ID" value="KAG2471041.1"/>
    <property type="molecule type" value="Genomic_DNA"/>
</dbReference>
<evidence type="ECO:0000256" key="10">
    <source>
        <dbReference type="PROSITE-ProRule" id="PRU01319"/>
    </source>
</evidence>
<dbReference type="GO" id="GO:0043137">
    <property type="term" value="P:DNA replication, removal of RNA primer"/>
    <property type="evidence" value="ECO:0007669"/>
    <property type="project" value="TreeGrafter"/>
</dbReference>
<comment type="function">
    <text evidence="11">Endonuclease that specifically degrades the RNA of RNA-DNA hybrids.</text>
</comment>
<evidence type="ECO:0000256" key="5">
    <source>
        <dbReference type="ARBA" id="ARBA00022722"/>
    </source>
</evidence>
<dbReference type="InterPro" id="IPR012337">
    <property type="entry name" value="RNaseH-like_sf"/>
</dbReference>
<dbReference type="AlphaFoldDB" id="A0A8X8BXF4"/>
<evidence type="ECO:0000256" key="6">
    <source>
        <dbReference type="ARBA" id="ARBA00022723"/>
    </source>
</evidence>
<dbReference type="InterPro" id="IPR004649">
    <property type="entry name" value="RNase_H2_suA"/>
</dbReference>
<dbReference type="InterPro" id="IPR036397">
    <property type="entry name" value="RNaseH_sf"/>
</dbReference>
<sequence length="378" mass="42488">MDLTKFEEDNSKSCRLASAIPEVCKTTDCCLGIDEAGRGPVLGPMVYGICFCPISMKKDLENLKVADSKTLSEDEREKLFAKLSEANSYIGWAIQILSPNSISTSMLQRAKYNLNAISHDTAIGLVQYALDCGVQLKEVFVDTVGPAEKYQEKLSKIFPGVDVTVKAKADALFPVVSAASICAKVARDRVVKSWKFIEDLDVDVEYGSGYPNDPKTKEWLAKYMDPVFGYPQFVRFSWSTAQSILDSKAVPVHWDDDEENGEKAAAKQNCQSVLSYFARKKSGDTKREPHRYFTERKLETEVLGGRFMTAPESSREDSRHFRHTWAWPEDCREHLGLIRVLHKRGRLHSFGARVGWKKDEARGVVEAAREEGIVARTK</sequence>
<evidence type="ECO:0000256" key="2">
    <source>
        <dbReference type="ARBA" id="ARBA00001946"/>
    </source>
</evidence>
<dbReference type="EC" id="3.1.26.4" evidence="11"/>
<comment type="subunit">
    <text evidence="4">The RNase H2 complex is a heterotrimer composed of the catalytic subunit RNASEH2A and the non-catalytic subunits RNASEH2B and RNASEH2C.</text>
</comment>
<protein>
    <recommendedName>
        <fullName evidence="11">Ribonuclease</fullName>
        <ecNumber evidence="11">3.1.26.4</ecNumber>
    </recommendedName>
</protein>
<evidence type="ECO:0000256" key="11">
    <source>
        <dbReference type="RuleBase" id="RU003515"/>
    </source>
</evidence>
<feature type="binding site" evidence="10">
    <location>
        <position position="34"/>
    </location>
    <ligand>
        <name>a divalent metal cation</name>
        <dbReference type="ChEBI" id="CHEBI:60240"/>
    </ligand>
</feature>